<dbReference type="EMBL" id="JAOH01000002">
    <property type="protein sequence ID" value="EUA60608.1"/>
    <property type="molecule type" value="Genomic_DNA"/>
</dbReference>
<accession>A0A829QCD4</accession>
<protein>
    <submittedName>
        <fullName evidence="2">Cytochrome p450 domain protein</fullName>
    </submittedName>
</protein>
<evidence type="ECO:0000256" key="1">
    <source>
        <dbReference type="SAM" id="MobiDB-lite"/>
    </source>
</evidence>
<reference evidence="2 3" key="1">
    <citation type="submission" date="2013-12" db="EMBL/GenBank/DDBJ databases">
        <authorList>
            <person name="Zelazny A."/>
            <person name="Olivier K."/>
            <person name="Holland S."/>
            <person name="Lenaerts A."/>
            <person name="Ordway D."/>
            <person name="DeGroote M.A."/>
            <person name="Parker T."/>
            <person name="Sizemore C."/>
            <person name="Tallon L.J."/>
            <person name="Sadzewicz L.K."/>
            <person name="Sengamalay N."/>
            <person name="Fraser C.M."/>
            <person name="Hine E."/>
            <person name="Shefchek K.A."/>
            <person name="Das S.P."/>
            <person name="Tettelin H."/>
        </authorList>
    </citation>
    <scope>NUCLEOTIDE SEQUENCE [LARGE SCALE GENOMIC DNA]</scope>
    <source>
        <strain evidence="2 3">1948</strain>
    </source>
</reference>
<gene>
    <name evidence="2" type="ORF">I542_0741</name>
</gene>
<dbReference type="Proteomes" id="UP000021210">
    <property type="component" value="Unassembled WGS sequence"/>
</dbReference>
<dbReference type="AlphaFoldDB" id="A0A829QCD4"/>
<feature type="region of interest" description="Disordered" evidence="1">
    <location>
        <begin position="1"/>
        <end position="55"/>
    </location>
</feature>
<evidence type="ECO:0000313" key="3">
    <source>
        <dbReference type="Proteomes" id="UP000021210"/>
    </source>
</evidence>
<comment type="caution">
    <text evidence="2">The sequence shown here is derived from an EMBL/GenBank/DDBJ whole genome shotgun (WGS) entry which is preliminary data.</text>
</comment>
<evidence type="ECO:0000313" key="2">
    <source>
        <dbReference type="EMBL" id="EUA60608.1"/>
    </source>
</evidence>
<proteinExistence type="predicted"/>
<organism evidence="2 3">
    <name type="scientific">Mycobacteroides abscessus 1948</name>
    <dbReference type="NCBI Taxonomy" id="1299323"/>
    <lineage>
        <taxon>Bacteria</taxon>
        <taxon>Bacillati</taxon>
        <taxon>Actinomycetota</taxon>
        <taxon>Actinomycetes</taxon>
        <taxon>Mycobacteriales</taxon>
        <taxon>Mycobacteriaceae</taxon>
        <taxon>Mycobacteroides</taxon>
        <taxon>Mycobacteroides abscessus</taxon>
    </lineage>
</organism>
<sequence length="55" mass="5965">MDAVEAAQRPGGTMTNHLLAPAHHVKERLSSVIMVPRASRRRRQMASMEPGLAGS</sequence>
<name>A0A829QCD4_9MYCO</name>